<dbReference type="EMBL" id="KF900963">
    <property type="protein sequence ID" value="AIF13092.1"/>
    <property type="molecule type" value="Genomic_DNA"/>
</dbReference>
<dbReference type="Gene3D" id="3.30.70.920">
    <property type="match status" value="1"/>
</dbReference>
<accession>A0A075HFD3</accession>
<dbReference type="AlphaFoldDB" id="A0A075HFD3"/>
<sequence length="80" mass="9139">MRALCLIRVRPGMVDNVTQILVRRKHDVTKEIMPVTGRADICVLLQSSIDKINTIMVDFNKIKNIVSTETLIELEVDMGW</sequence>
<name>A0A075HFD3_9ARCH</name>
<organism evidence="1">
    <name type="scientific">uncultured marine thaumarchaeote KM3_59_E10</name>
    <dbReference type="NCBI Taxonomy" id="1456211"/>
    <lineage>
        <taxon>Archaea</taxon>
        <taxon>Nitrososphaerota</taxon>
        <taxon>environmental samples</taxon>
    </lineage>
</organism>
<evidence type="ECO:0008006" key="2">
    <source>
        <dbReference type="Google" id="ProtNLM"/>
    </source>
</evidence>
<proteinExistence type="predicted"/>
<reference evidence="1" key="1">
    <citation type="journal article" date="2014" name="Genome Biol. Evol.">
        <title>Pangenome evidence for extensive interdomain horizontal transfer affecting lineage core and shell genes in uncultured planktonic thaumarchaeota and euryarchaeota.</title>
        <authorList>
            <person name="Deschamps P."/>
            <person name="Zivanovic Y."/>
            <person name="Moreira D."/>
            <person name="Rodriguez-Valera F."/>
            <person name="Lopez-Garcia P."/>
        </authorList>
    </citation>
    <scope>NUCLEOTIDE SEQUENCE</scope>
</reference>
<protein>
    <recommendedName>
        <fullName evidence="2">Transcriptional regulator AsnC family</fullName>
    </recommendedName>
</protein>
<evidence type="ECO:0000313" key="1">
    <source>
        <dbReference type="EMBL" id="AIF13092.1"/>
    </source>
</evidence>